<reference evidence="3" key="1">
    <citation type="journal article" date="2019" name="Int. J. Syst. Evol. Microbiol.">
        <title>The Global Catalogue of Microorganisms (GCM) 10K type strain sequencing project: providing services to taxonomists for standard genome sequencing and annotation.</title>
        <authorList>
            <consortium name="The Broad Institute Genomics Platform"/>
            <consortium name="The Broad Institute Genome Sequencing Center for Infectious Disease"/>
            <person name="Wu L."/>
            <person name="Ma J."/>
        </authorList>
    </citation>
    <scope>NUCLEOTIDE SEQUENCE [LARGE SCALE GENOMIC DNA]</scope>
    <source>
        <strain evidence="3">CCUG 54356</strain>
    </source>
</reference>
<name>A0ABW3U987_9GAMM</name>
<keyword evidence="3" id="KW-1185">Reference proteome</keyword>
<evidence type="ECO:0000313" key="2">
    <source>
        <dbReference type="EMBL" id="MFD1216375.1"/>
    </source>
</evidence>
<dbReference type="Pfam" id="PF07603">
    <property type="entry name" value="Lcl_C"/>
    <property type="match status" value="1"/>
</dbReference>
<protein>
    <submittedName>
        <fullName evidence="2">DUF1566 domain-containing protein</fullName>
    </submittedName>
</protein>
<dbReference type="InterPro" id="IPR011460">
    <property type="entry name" value="Lcl_C"/>
</dbReference>
<dbReference type="Proteomes" id="UP001597264">
    <property type="component" value="Unassembled WGS sequence"/>
</dbReference>
<dbReference type="RefSeq" id="WP_230438474.1">
    <property type="nucleotide sequence ID" value="NZ_CP087715.1"/>
</dbReference>
<evidence type="ECO:0000259" key="1">
    <source>
        <dbReference type="Pfam" id="PF07603"/>
    </source>
</evidence>
<feature type="domain" description="Lcl C-terminal" evidence="1">
    <location>
        <begin position="36"/>
        <end position="139"/>
    </location>
</feature>
<gene>
    <name evidence="2" type="ORF">ACFQ2X_07190</name>
</gene>
<accession>A0ABW3U987</accession>
<proteinExistence type="predicted"/>
<evidence type="ECO:0000313" key="3">
    <source>
        <dbReference type="Proteomes" id="UP001597264"/>
    </source>
</evidence>
<comment type="caution">
    <text evidence="2">The sequence shown here is derived from an EMBL/GenBank/DDBJ whole genome shotgun (WGS) entry which is preliminary data.</text>
</comment>
<organism evidence="2 3">
    <name type="scientific">Microbulbifer celer</name>
    <dbReference type="NCBI Taxonomy" id="435905"/>
    <lineage>
        <taxon>Bacteria</taxon>
        <taxon>Pseudomonadati</taxon>
        <taxon>Pseudomonadota</taxon>
        <taxon>Gammaproteobacteria</taxon>
        <taxon>Cellvibrionales</taxon>
        <taxon>Microbulbiferaceae</taxon>
        <taxon>Microbulbifer</taxon>
    </lineage>
</organism>
<dbReference type="EMBL" id="JBHTLR010000007">
    <property type="protein sequence ID" value="MFD1216375.1"/>
    <property type="molecule type" value="Genomic_DNA"/>
</dbReference>
<sequence>MQNLNIKMPGKTISIDINGGDLSINMDSGVASNQSTAELEWSHTLLEGEVVTYEAAEDAISEMGDGWRMPTVDELATLVDRNRHDPAIDTDKYPDTKSRAYWTSTPCAWNDAAVWCVSFRLGTVHHDRRYDSACVRAVRSGQ</sequence>